<comment type="caution">
    <text evidence="1">The sequence shown here is derived from an EMBL/GenBank/DDBJ whole genome shotgun (WGS) entry which is preliminary data.</text>
</comment>
<dbReference type="SUPFAM" id="SSF56784">
    <property type="entry name" value="HAD-like"/>
    <property type="match status" value="1"/>
</dbReference>
<reference evidence="1 2" key="1">
    <citation type="submission" date="2024-02" db="EMBL/GenBank/DDBJ databases">
        <authorList>
            <person name="Grouzdev D."/>
        </authorList>
    </citation>
    <scope>NUCLEOTIDE SEQUENCE [LARGE SCALE GENOMIC DNA]</scope>
    <source>
        <strain evidence="1 2">9N</strain>
    </source>
</reference>
<evidence type="ECO:0000313" key="2">
    <source>
        <dbReference type="Proteomes" id="UP001350748"/>
    </source>
</evidence>
<dbReference type="PANTHER" id="PTHR19288">
    <property type="entry name" value="4-NITROPHENYLPHOSPHATASE-RELATED"/>
    <property type="match status" value="1"/>
</dbReference>
<dbReference type="NCBIfam" id="TIGR01460">
    <property type="entry name" value="HAD-SF-IIA"/>
    <property type="match status" value="1"/>
</dbReference>
<dbReference type="Pfam" id="PF13344">
    <property type="entry name" value="Hydrolase_6"/>
    <property type="match status" value="1"/>
</dbReference>
<keyword evidence="2" id="KW-1185">Reference proteome</keyword>
<dbReference type="RefSeq" id="WP_332081915.1">
    <property type="nucleotide sequence ID" value="NZ_JAZHYN010000026.1"/>
</dbReference>
<dbReference type="GO" id="GO:0016787">
    <property type="term" value="F:hydrolase activity"/>
    <property type="evidence" value="ECO:0007669"/>
    <property type="project" value="UniProtKB-KW"/>
</dbReference>
<dbReference type="InterPro" id="IPR006357">
    <property type="entry name" value="HAD-SF_hydro_IIA"/>
</dbReference>
<dbReference type="Pfam" id="PF13242">
    <property type="entry name" value="Hydrolase_like"/>
    <property type="match status" value="1"/>
</dbReference>
<dbReference type="InterPro" id="IPR006356">
    <property type="entry name" value="HAD-SF_hydro_IIA_hyp3"/>
</dbReference>
<dbReference type="NCBIfam" id="TIGR01459">
    <property type="entry name" value="HAD-SF-IIA-hyp4"/>
    <property type="match status" value="1"/>
</dbReference>
<dbReference type="CDD" id="cd07525">
    <property type="entry name" value="HAD_like"/>
    <property type="match status" value="1"/>
</dbReference>
<proteinExistence type="predicted"/>
<dbReference type="InterPro" id="IPR023214">
    <property type="entry name" value="HAD_sf"/>
</dbReference>
<dbReference type="PANTHER" id="PTHR19288:SF90">
    <property type="entry name" value="OS08G0542600 PROTEIN"/>
    <property type="match status" value="1"/>
</dbReference>
<sequence length="302" mass="32583">MTPQGAADALGIPFIEGLREIADRYEAILCDGWGVLIDGKRHFPGAADALRRFRDKGGAVVVITNASRPDDEVRRQLLKLGAPQESFDDLVSAGELALREIIARKGQKIYHLGPAFDEGLFREAARRLGAPVERVDPEAADYVVCTGLDNEKKEKPSDYDARLAALKDRGLTMLCANPDILVGVGDDIYYCAGALAERYAAMGGKVVTFGKPQPPIYDAALERLERIRGGKIEKSRILAIGDGAFTDLAGAGRAGLDLLFILHGVHRDELHPAGGDLDATALARLFELAGARPKALAPELFW</sequence>
<dbReference type="EMBL" id="JAZHYN010000026">
    <property type="protein sequence ID" value="MEF3366893.1"/>
    <property type="molecule type" value="Genomic_DNA"/>
</dbReference>
<name>A0ABU7XK19_9HYPH</name>
<accession>A0ABU7XK19</accession>
<dbReference type="Gene3D" id="3.40.50.1000">
    <property type="entry name" value="HAD superfamily/HAD-like"/>
    <property type="match status" value="2"/>
</dbReference>
<protein>
    <submittedName>
        <fullName evidence="1">TIGR01459 family HAD-type hydrolase</fullName>
    </submittedName>
</protein>
<organism evidence="1 2">
    <name type="scientific">Methylocystis borbori</name>
    <dbReference type="NCBI Taxonomy" id="3118750"/>
    <lineage>
        <taxon>Bacteria</taxon>
        <taxon>Pseudomonadati</taxon>
        <taxon>Pseudomonadota</taxon>
        <taxon>Alphaproteobacteria</taxon>
        <taxon>Hyphomicrobiales</taxon>
        <taxon>Methylocystaceae</taxon>
        <taxon>Methylocystis</taxon>
    </lineage>
</organism>
<gene>
    <name evidence="1" type="ORF">V3H18_10150</name>
</gene>
<keyword evidence="1" id="KW-0378">Hydrolase</keyword>
<evidence type="ECO:0000313" key="1">
    <source>
        <dbReference type="EMBL" id="MEF3366893.1"/>
    </source>
</evidence>
<dbReference type="Proteomes" id="UP001350748">
    <property type="component" value="Unassembled WGS sequence"/>
</dbReference>
<dbReference type="InterPro" id="IPR036412">
    <property type="entry name" value="HAD-like_sf"/>
</dbReference>